<dbReference type="PANTHER" id="PTHR10584:SF166">
    <property type="entry name" value="RIBOKINASE"/>
    <property type="match status" value="1"/>
</dbReference>
<dbReference type="HAMAP" id="MF_01987">
    <property type="entry name" value="Ribokinase"/>
    <property type="match status" value="1"/>
</dbReference>
<feature type="binding site" evidence="14">
    <location>
        <position position="311"/>
    </location>
    <ligand>
        <name>K(+)</name>
        <dbReference type="ChEBI" id="CHEBI:29103"/>
    </ligand>
</feature>
<evidence type="ECO:0000313" key="17">
    <source>
        <dbReference type="Proteomes" id="UP000268004"/>
    </source>
</evidence>
<evidence type="ECO:0000256" key="13">
    <source>
        <dbReference type="ARBA" id="ARBA00081655"/>
    </source>
</evidence>
<evidence type="ECO:0000256" key="12">
    <source>
        <dbReference type="ARBA" id="ARBA00071515"/>
    </source>
</evidence>
<dbReference type="CDD" id="cd01174">
    <property type="entry name" value="ribokinase"/>
    <property type="match status" value="1"/>
</dbReference>
<evidence type="ECO:0000259" key="15">
    <source>
        <dbReference type="Pfam" id="PF00294"/>
    </source>
</evidence>
<evidence type="ECO:0000256" key="7">
    <source>
        <dbReference type="ARBA" id="ARBA00022842"/>
    </source>
</evidence>
<keyword evidence="7 14" id="KW-0460">Magnesium</keyword>
<reference evidence="16 17" key="1">
    <citation type="submission" date="2018-08" db="EMBL/GenBank/DDBJ databases">
        <title>Recombination of ecologically and evolutionarily significant loci maintains genetic cohesion in the Pseudomonas syringae species complex.</title>
        <authorList>
            <person name="Dillon M."/>
            <person name="Thakur S."/>
            <person name="Almeida R.N.D."/>
            <person name="Weir B.S."/>
            <person name="Guttman D.S."/>
        </authorList>
    </citation>
    <scope>NUCLEOTIDE SEQUENCE [LARGE SCALE GENOMIC DNA]</scope>
    <source>
        <strain evidence="16 17">ICMP 4996</strain>
    </source>
</reference>
<dbReference type="FunFam" id="3.40.1190.20:FF:000010">
    <property type="entry name" value="Ribokinase"/>
    <property type="match status" value="1"/>
</dbReference>
<protein>
    <recommendedName>
        <fullName evidence="12 14">Deoxyribokinase</fullName>
        <shortName evidence="14">dRK</shortName>
        <ecNumber evidence="11 14">2.7.1.229</ecNumber>
    </recommendedName>
    <alternativeName>
        <fullName evidence="13 14">ATP:2-deoxy-D-ribose 5-phosphotransferase</fullName>
    </alternativeName>
</protein>
<feature type="binding site" evidence="14">
    <location>
        <begin position="39"/>
        <end position="41"/>
    </location>
    <ligand>
        <name>substrate</name>
    </ligand>
</feature>
<dbReference type="Pfam" id="PF00294">
    <property type="entry name" value="PfkB"/>
    <property type="match status" value="1"/>
</dbReference>
<dbReference type="InterPro" id="IPR029056">
    <property type="entry name" value="Ribokinase-like"/>
</dbReference>
<dbReference type="AlphaFoldDB" id="A0A3M4XR50"/>
<evidence type="ECO:0000256" key="11">
    <source>
        <dbReference type="ARBA" id="ARBA00066926"/>
    </source>
</evidence>
<name>A0A3M4XR50_9PSED</name>
<evidence type="ECO:0000313" key="16">
    <source>
        <dbReference type="EMBL" id="RMR78945.1"/>
    </source>
</evidence>
<evidence type="ECO:0000256" key="14">
    <source>
        <dbReference type="HAMAP-Rule" id="MF_01987"/>
    </source>
</evidence>
<dbReference type="EMBL" id="RBSD01000221">
    <property type="protein sequence ID" value="RMR78945.1"/>
    <property type="molecule type" value="Genomic_DNA"/>
</dbReference>
<keyword evidence="6 14" id="KW-0067">ATP-binding</keyword>
<dbReference type="SUPFAM" id="SSF53613">
    <property type="entry name" value="Ribokinase-like"/>
    <property type="match status" value="1"/>
</dbReference>
<feature type="binding site" evidence="14">
    <location>
        <position position="316"/>
    </location>
    <ligand>
        <name>K(+)</name>
        <dbReference type="ChEBI" id="CHEBI:29103"/>
    </ligand>
</feature>
<dbReference type="GO" id="GO:0019303">
    <property type="term" value="P:D-ribose catabolic process"/>
    <property type="evidence" value="ECO:0007669"/>
    <property type="project" value="UniProtKB-UniPathway"/>
</dbReference>
<dbReference type="InterPro" id="IPR011611">
    <property type="entry name" value="PfkB_dom"/>
</dbReference>
<accession>A0A3M4XR50</accession>
<dbReference type="PANTHER" id="PTHR10584">
    <property type="entry name" value="SUGAR KINASE"/>
    <property type="match status" value="1"/>
</dbReference>
<organism evidence="16 17">
    <name type="scientific">Pseudomonas coronafaciens pv. striafaciens</name>
    <dbReference type="NCBI Taxonomy" id="235276"/>
    <lineage>
        <taxon>Bacteria</taxon>
        <taxon>Pseudomonadati</taxon>
        <taxon>Pseudomonadota</taxon>
        <taxon>Gammaproteobacteria</taxon>
        <taxon>Pseudomonadales</taxon>
        <taxon>Pseudomonadaceae</taxon>
        <taxon>Pseudomonas</taxon>
        <taxon>Pseudomonas coronafaciens</taxon>
    </lineage>
</organism>
<evidence type="ECO:0000256" key="3">
    <source>
        <dbReference type="ARBA" id="ARBA00022723"/>
    </source>
</evidence>
<sequence length="336" mass="35482">MNPHRKCYLNNINKAVEASIGAGEVNITMSKIAVIGSNMVDLITYIERMPAQGETLEAPRFAMGCGGKGANQAAAAALLGADVLMLSKVGDDAFADTTLANFQRLGIDTRFVERVPGVSSGVAPIFVQENSHNSILIVKGANAHLSPADIDRAEAQLRDCALIVLQLEVELATVYHAIAFAHRHAIPVLLNPAPALAGLSREHLAQLDFLIPNESELALISGQPVTCAEEAAQAARQLVALGVRHVIVTLGEQGALYVGAEGEWQMPGVKVQARDTTGAGDAFIGCFARHWSEDGNIRQAMHQAVAYSACSVTGLGTQSSYPDASTFARFLDASAN</sequence>
<keyword evidence="2 14" id="KW-0808">Transferase</keyword>
<feature type="binding site" evidence="14">
    <location>
        <position position="281"/>
    </location>
    <ligand>
        <name>substrate</name>
    </ligand>
</feature>
<feature type="binding site" evidence="14">
    <location>
        <position position="168"/>
    </location>
    <ligand>
        <name>substrate</name>
    </ligand>
</feature>
<dbReference type="Gene3D" id="3.40.1190.20">
    <property type="match status" value="1"/>
</dbReference>
<comment type="cofactor">
    <cofactor evidence="14">
        <name>Mg(2+)</name>
        <dbReference type="ChEBI" id="CHEBI:18420"/>
    </cofactor>
</comment>
<feature type="binding site" evidence="14">
    <location>
        <begin position="249"/>
        <end position="254"/>
    </location>
    <ligand>
        <name>ATP</name>
        <dbReference type="ChEBI" id="CHEBI:30616"/>
    </ligand>
</feature>
<evidence type="ECO:0000256" key="8">
    <source>
        <dbReference type="ARBA" id="ARBA00022958"/>
    </source>
</evidence>
<evidence type="ECO:0000256" key="4">
    <source>
        <dbReference type="ARBA" id="ARBA00022741"/>
    </source>
</evidence>
<dbReference type="Proteomes" id="UP000268004">
    <property type="component" value="Unassembled WGS sequence"/>
</dbReference>
<gene>
    <name evidence="14" type="primary">deoK</name>
    <name evidence="16" type="ORF">ALP78_03051</name>
</gene>
<comment type="function">
    <text evidence="14">Catalyzes the ATP-dependent phosphorylation of 2-deoxy-D-ribose to 2-deoxy-D-ribose 5-phosphate (dRib-5P), allowing the use of deoxyribose as the sole carbon source.</text>
</comment>
<feature type="binding site" evidence="14">
    <location>
        <position position="320"/>
    </location>
    <ligand>
        <name>K(+)</name>
        <dbReference type="ChEBI" id="CHEBI:29103"/>
    </ligand>
</feature>
<comment type="caution">
    <text evidence="16">The sequence shown here is derived from an EMBL/GenBank/DDBJ whole genome shotgun (WGS) entry which is preliminary data.</text>
</comment>
<evidence type="ECO:0000256" key="6">
    <source>
        <dbReference type="ARBA" id="ARBA00022840"/>
    </source>
</evidence>
<dbReference type="GO" id="GO:0005524">
    <property type="term" value="F:ATP binding"/>
    <property type="evidence" value="ECO:0007669"/>
    <property type="project" value="UniProtKB-UniRule"/>
</dbReference>
<proteinExistence type="inferred from homology"/>
<evidence type="ECO:0000256" key="1">
    <source>
        <dbReference type="ARBA" id="ARBA00022490"/>
    </source>
</evidence>
<feature type="binding site" evidence="14">
    <location>
        <begin position="280"/>
        <end position="281"/>
    </location>
    <ligand>
        <name>ATP</name>
        <dbReference type="ChEBI" id="CHEBI:30616"/>
    </ligand>
</feature>
<feature type="binding site" evidence="14">
    <location>
        <position position="213"/>
    </location>
    <ligand>
        <name>ATP</name>
        <dbReference type="ChEBI" id="CHEBI:30616"/>
    </ligand>
</feature>
<keyword evidence="3 14" id="KW-0479">Metal-binding</keyword>
<evidence type="ECO:0000256" key="2">
    <source>
        <dbReference type="ARBA" id="ARBA00022679"/>
    </source>
</evidence>
<dbReference type="PRINTS" id="PR00990">
    <property type="entry name" value="RIBOKINASE"/>
</dbReference>
<comment type="subcellular location">
    <subcellularLocation>
        <location evidence="14">Cytoplasm</location>
    </subcellularLocation>
</comment>
<feature type="binding site" evidence="14">
    <location>
        <position position="314"/>
    </location>
    <ligand>
        <name>K(+)</name>
        <dbReference type="ChEBI" id="CHEBI:29103"/>
    </ligand>
</feature>
<evidence type="ECO:0000256" key="5">
    <source>
        <dbReference type="ARBA" id="ARBA00022777"/>
    </source>
</evidence>
<feature type="site" description="Important for substrate specificity" evidence="14">
    <location>
        <position position="39"/>
    </location>
</feature>
<keyword evidence="4 14" id="KW-0547">Nucleotide-binding</keyword>
<comment type="similarity">
    <text evidence="14">Belongs to the carbohydrate kinase PfkB family. Deoxyribokinase subfamily.</text>
</comment>
<feature type="active site" description="Proton acceptor" evidence="14">
    <location>
        <position position="281"/>
    </location>
</feature>
<dbReference type="UniPathway" id="UPA00916">
    <property type="reaction ID" value="UER00889"/>
</dbReference>
<evidence type="ECO:0000256" key="10">
    <source>
        <dbReference type="ARBA" id="ARBA00051363"/>
    </source>
</evidence>
<comment type="subunit">
    <text evidence="14">Homodimer.</text>
</comment>
<comment type="catalytic activity">
    <reaction evidence="10">
        <text>2-deoxy-D-ribose + ATP = 2-deoxy-D-ribose 5-phosphate + ADP + H(+)</text>
        <dbReference type="Rhea" id="RHEA:30871"/>
        <dbReference type="ChEBI" id="CHEBI:15378"/>
        <dbReference type="ChEBI" id="CHEBI:30616"/>
        <dbReference type="ChEBI" id="CHEBI:62877"/>
        <dbReference type="ChEBI" id="CHEBI:90761"/>
        <dbReference type="ChEBI" id="CHEBI:456216"/>
        <dbReference type="EC" id="2.7.1.229"/>
    </reaction>
    <physiologicalReaction direction="left-to-right" evidence="10">
        <dbReference type="Rhea" id="RHEA:30872"/>
    </physiologicalReaction>
</comment>
<feature type="binding site" evidence="14">
    <location>
        <position position="277"/>
    </location>
    <ligand>
        <name>K(+)</name>
        <dbReference type="ChEBI" id="CHEBI:29103"/>
    </ligand>
</feature>
<evidence type="ECO:0000256" key="9">
    <source>
        <dbReference type="ARBA" id="ARBA00023277"/>
    </source>
</evidence>
<dbReference type="GO" id="GO:0004747">
    <property type="term" value="F:ribokinase activity"/>
    <property type="evidence" value="ECO:0007669"/>
    <property type="project" value="UniProtKB-UniRule"/>
</dbReference>
<feature type="binding site" evidence="14">
    <location>
        <begin position="67"/>
        <end position="71"/>
    </location>
    <ligand>
        <name>substrate</name>
    </ligand>
</feature>
<feature type="domain" description="Carbohydrate kinase PfkB" evidence="15">
    <location>
        <begin position="29"/>
        <end position="323"/>
    </location>
</feature>
<dbReference type="InterPro" id="IPR011877">
    <property type="entry name" value="Ribokinase"/>
</dbReference>
<dbReference type="GO" id="GO:0046872">
    <property type="term" value="F:metal ion binding"/>
    <property type="evidence" value="ECO:0007669"/>
    <property type="project" value="UniProtKB-KW"/>
</dbReference>
<dbReference type="InterPro" id="IPR002139">
    <property type="entry name" value="Ribo/fructo_kinase"/>
</dbReference>
<keyword evidence="5 14" id="KW-0418">Kinase</keyword>
<keyword evidence="8 14" id="KW-0630">Potassium</keyword>
<keyword evidence="1 14" id="KW-0963">Cytoplasm</keyword>
<feature type="binding site" evidence="14">
    <location>
        <position position="275"/>
    </location>
    <ligand>
        <name>K(+)</name>
        <dbReference type="ChEBI" id="CHEBI:29103"/>
    </ligand>
</feature>
<dbReference type="GO" id="GO:0005829">
    <property type="term" value="C:cytosol"/>
    <property type="evidence" value="ECO:0007669"/>
    <property type="project" value="TreeGrafter"/>
</dbReference>
<keyword evidence="9 14" id="KW-0119">Carbohydrate metabolism</keyword>
<dbReference type="NCBIfam" id="TIGR02152">
    <property type="entry name" value="D_ribokin_bact"/>
    <property type="match status" value="1"/>
</dbReference>
<comment type="caution">
    <text evidence="14">Lacks conserved residue(s) required for the propagation of feature annotation.</text>
</comment>
<dbReference type="EC" id="2.7.1.229" evidence="11 14"/>